<keyword evidence="4" id="KW-0285">Flavoprotein</keyword>
<evidence type="ECO:0000256" key="3">
    <source>
        <dbReference type="ARBA" id="ARBA00012385"/>
    </source>
</evidence>
<feature type="region of interest" description="Disordered" evidence="11">
    <location>
        <begin position="153"/>
        <end position="179"/>
    </location>
</feature>
<comment type="caution">
    <text evidence="14">The sequence shown here is derived from an EMBL/GenBank/DDBJ whole genome shotgun (WGS) entry which is preliminary data.</text>
</comment>
<feature type="region of interest" description="Disordered" evidence="11">
    <location>
        <begin position="419"/>
        <end position="461"/>
    </location>
</feature>
<comment type="pathway">
    <text evidence="1">Glycerolipid metabolism; ether lipid biosynthesis.</text>
</comment>
<dbReference type="InterPro" id="IPR006094">
    <property type="entry name" value="Oxid_FAD_bind_N"/>
</dbReference>
<keyword evidence="5 9" id="KW-0274">FAD</keyword>
<keyword evidence="12" id="KW-0472">Membrane</keyword>
<evidence type="ECO:0000256" key="7">
    <source>
        <dbReference type="PIRSR" id="PIRSR625650-1"/>
    </source>
</evidence>
<dbReference type="Gene3D" id="1.10.45.10">
    <property type="entry name" value="Vanillyl-alcohol Oxidase, Chain A, domain 4"/>
    <property type="match status" value="1"/>
</dbReference>
<dbReference type="SUPFAM" id="SSF56176">
    <property type="entry name" value="FAD-binding/transporter-associated domain-like"/>
    <property type="match status" value="1"/>
</dbReference>
<dbReference type="InterPro" id="IPR016166">
    <property type="entry name" value="FAD-bd_PCMH"/>
</dbReference>
<dbReference type="InterPro" id="IPR036318">
    <property type="entry name" value="FAD-bd_PCMH-like_sf"/>
</dbReference>
<dbReference type="GO" id="GO:0005777">
    <property type="term" value="C:peroxisome"/>
    <property type="evidence" value="ECO:0007669"/>
    <property type="project" value="UniProtKB-ARBA"/>
</dbReference>
<dbReference type="Gene3D" id="3.40.640.10">
    <property type="entry name" value="Type I PLP-dependent aspartate aminotransferase-like (Major domain)"/>
    <property type="match status" value="1"/>
</dbReference>
<feature type="binding site" evidence="9">
    <location>
        <begin position="1972"/>
        <end position="1975"/>
    </location>
    <ligand>
        <name>FAD</name>
        <dbReference type="ChEBI" id="CHEBI:57692"/>
    </ligand>
</feature>
<dbReference type="Pfam" id="PF01553">
    <property type="entry name" value="Acyltransferase"/>
    <property type="match status" value="1"/>
</dbReference>
<dbReference type="GO" id="GO:0008609">
    <property type="term" value="F:alkylglycerone-phosphate synthase activity"/>
    <property type="evidence" value="ECO:0007669"/>
    <property type="project" value="UniProtKB-EC"/>
</dbReference>
<dbReference type="InterPro" id="IPR016169">
    <property type="entry name" value="FAD-bd_PCMH_sub2"/>
</dbReference>
<feature type="binding site" evidence="9">
    <location>
        <begin position="1959"/>
        <end position="1965"/>
    </location>
    <ligand>
        <name>FAD</name>
        <dbReference type="ChEBI" id="CHEBI:57692"/>
    </ligand>
</feature>
<dbReference type="InterPro" id="IPR000653">
    <property type="entry name" value="DegT/StrS_aminotransferase"/>
</dbReference>
<dbReference type="Proteomes" id="UP001530293">
    <property type="component" value="Unassembled WGS sequence"/>
</dbReference>
<feature type="binding site" evidence="9">
    <location>
        <begin position="2029"/>
        <end position="2035"/>
    </location>
    <ligand>
        <name>FAD</name>
        <dbReference type="ChEBI" id="CHEBI:57692"/>
    </ligand>
</feature>
<evidence type="ECO:0000256" key="6">
    <source>
        <dbReference type="ARBA" id="ARBA00031574"/>
    </source>
</evidence>
<evidence type="ECO:0000256" key="5">
    <source>
        <dbReference type="ARBA" id="ARBA00022827"/>
    </source>
</evidence>
<comment type="similarity">
    <text evidence="2">Belongs to the FAD-binding oxidoreductase/transferase type 4 family.</text>
</comment>
<dbReference type="PROSITE" id="PS51387">
    <property type="entry name" value="FAD_PCMH"/>
    <property type="match status" value="1"/>
</dbReference>
<keyword evidence="15" id="KW-1185">Reference proteome</keyword>
<dbReference type="InterPro" id="IPR016167">
    <property type="entry name" value="FAD-bd_PCMH_sub1"/>
</dbReference>
<comment type="cofactor">
    <cofactor evidence="9">
        <name>FAD</name>
        <dbReference type="ChEBI" id="CHEBI:57692"/>
    </cofactor>
</comment>
<protein>
    <recommendedName>
        <fullName evidence="3">alkylglycerone-phosphate synthase</fullName>
        <ecNumber evidence="3">2.5.1.26</ecNumber>
    </recommendedName>
    <alternativeName>
        <fullName evidence="6">Alkylglycerone-phosphate synthase</fullName>
    </alternativeName>
</protein>
<evidence type="ECO:0000256" key="8">
    <source>
        <dbReference type="PIRSR" id="PIRSR625650-2"/>
    </source>
</evidence>
<dbReference type="InterPro" id="IPR016171">
    <property type="entry name" value="Vanillyl_alc_oxidase_C-sub2"/>
</dbReference>
<dbReference type="Gene3D" id="3.40.50.720">
    <property type="entry name" value="NAD(P)-binding Rossmann-like Domain"/>
    <property type="match status" value="1"/>
</dbReference>
<dbReference type="InterPro" id="IPR025650">
    <property type="entry name" value="Alkyl-DHAP_Synthase"/>
</dbReference>
<dbReference type="InterPro" id="IPR016164">
    <property type="entry name" value="FAD-linked_Oxase-like_C"/>
</dbReference>
<evidence type="ECO:0000256" key="4">
    <source>
        <dbReference type="ARBA" id="ARBA00022630"/>
    </source>
</evidence>
<feature type="site" description="Important for enzyme activity" evidence="10">
    <location>
        <position position="2081"/>
    </location>
</feature>
<keyword evidence="12" id="KW-1133">Transmembrane helix</keyword>
<feature type="compositionally biased region" description="Gly residues" evidence="11">
    <location>
        <begin position="444"/>
        <end position="458"/>
    </location>
</feature>
<accession>A0ABD3M2E8</accession>
<evidence type="ECO:0000256" key="12">
    <source>
        <dbReference type="SAM" id="Phobius"/>
    </source>
</evidence>
<dbReference type="SUPFAM" id="SSF53383">
    <property type="entry name" value="PLP-dependent transferases"/>
    <property type="match status" value="1"/>
</dbReference>
<dbReference type="InterPro" id="IPR002123">
    <property type="entry name" value="Plipid/glycerol_acylTrfase"/>
</dbReference>
<dbReference type="Pfam" id="PF01565">
    <property type="entry name" value="FAD_binding_4"/>
    <property type="match status" value="1"/>
</dbReference>
<dbReference type="SUPFAM" id="SSF69593">
    <property type="entry name" value="Glycerol-3-phosphate (1)-acyltransferase"/>
    <property type="match status" value="1"/>
</dbReference>
<reference evidence="14 15" key="1">
    <citation type="submission" date="2024-10" db="EMBL/GenBank/DDBJ databases">
        <title>Updated reference genomes for cyclostephanoid diatoms.</title>
        <authorList>
            <person name="Roberts W.R."/>
            <person name="Alverson A.J."/>
        </authorList>
    </citation>
    <scope>NUCLEOTIDE SEQUENCE [LARGE SCALE GENOMIC DNA]</scope>
    <source>
        <strain evidence="14 15">AJA232-27</strain>
    </source>
</reference>
<feature type="transmembrane region" description="Helical" evidence="12">
    <location>
        <begin position="685"/>
        <end position="711"/>
    </location>
</feature>
<feature type="active site" description="Proton donor/acceptor" evidence="7">
    <location>
        <position position="2240"/>
    </location>
</feature>
<dbReference type="PANTHER" id="PTHR46568:SF1">
    <property type="entry name" value="ALKYLDIHYDROXYACETONEPHOSPHATE SYNTHASE, PEROXISOMAL"/>
    <property type="match status" value="1"/>
</dbReference>
<dbReference type="Pfam" id="PF07993">
    <property type="entry name" value="NAD_binding_4"/>
    <property type="match status" value="1"/>
</dbReference>
<dbReference type="InterPro" id="IPR015421">
    <property type="entry name" value="PyrdxlP-dep_Trfase_major"/>
</dbReference>
<dbReference type="SUPFAM" id="SSF51735">
    <property type="entry name" value="NAD(P)-binding Rossmann-fold domains"/>
    <property type="match status" value="1"/>
</dbReference>
<dbReference type="Gene3D" id="3.30.43.10">
    <property type="entry name" value="Uridine Diphospho-n-acetylenolpyruvylglucosamine Reductase, domain 2"/>
    <property type="match status" value="1"/>
</dbReference>
<dbReference type="Pfam" id="PF01041">
    <property type="entry name" value="DegT_DnrJ_EryC1"/>
    <property type="match status" value="1"/>
</dbReference>
<evidence type="ECO:0000256" key="9">
    <source>
        <dbReference type="PIRSR" id="PIRSR625650-3"/>
    </source>
</evidence>
<dbReference type="InterPro" id="IPR013120">
    <property type="entry name" value="FAR_NAD-bd"/>
</dbReference>
<gene>
    <name evidence="14" type="ORF">ACHAWU_005915</name>
</gene>
<dbReference type="SUPFAM" id="SSF55103">
    <property type="entry name" value="FAD-linked oxidases, C-terminal domain"/>
    <property type="match status" value="1"/>
</dbReference>
<dbReference type="Gene3D" id="3.30.465.10">
    <property type="match status" value="1"/>
</dbReference>
<evidence type="ECO:0000256" key="10">
    <source>
        <dbReference type="PIRSR" id="PIRSR625650-4"/>
    </source>
</evidence>
<name>A0ABD3M2E8_9STRA</name>
<dbReference type="InterPro" id="IPR004113">
    <property type="entry name" value="FAD-bd_oxidored_4_C"/>
</dbReference>
<dbReference type="EMBL" id="JALLBG020000286">
    <property type="protein sequence ID" value="KAL3756911.1"/>
    <property type="molecule type" value="Genomic_DNA"/>
</dbReference>
<sequence length="2328" mass="257426">MYTVLVERILASTLVTKLLPNGIKMVLDMIAVSSNFHPRRWGQWYEKEIERVWLEEMDVIVAPEVAAPTTTTSSTTNPNNKSNDENANLVDSTTCHPPPRHVVVGLSVRTLLDLYLSTKSYPVGSEVVIVPPVSIPGMVDVLEYHGMTLVPVDLPTGGGGDGGGDGKEEEENDGEHKPQSTVLETFIPSVCRYWGFNIPGVEAAISPRTVAILVVHPFGTVMSPLTMNIVRRIAEENGVEIWEDCAQCYTGSTGVGGGGGGSSNTHQTSLSKEYGPTATMMRTSTACTTTKQQQVGYTGSRHANISFFSFGPIKTATALGGGLAILREKPNTKKEAKGTTKVSTAEETASTMRRIQDTMYTSQTNVSYLLRVGKCFVLHLISQSRLFCGLVKYVIVDMLGWDYDDFVVSLLRGFSTTTTTTTSTVMSSNSTPATTLHGRNNDGTNGGGLGPNGAGAGEGRSSLNNNSNQLLIRQLRRRPCPALFALLHRRLIDSENTISRERQRRSRCRSFAKQLLSDKRLKNEIALFQNVEDGASDSMYGWVFPVLLPDPLRASETLMSMGFDAPRGMTQLKPIVAFDGNCVDRCPLARDAFDHTLYLPVTNPSFTSKDRNDLIDALADVVAHTKSLEASCSNARVDDLGLRHRHSTSRGGGQKTHHLASWKGMVVFTAIAAFSEWYFPVPIHFTLRLAIVIAPWIGAVLACTLLALLILSRYMGPIYLKSSNTFANYCDMLFRSPFQHVRSRDGMDNENELYLQSKTILELESTKVTPGASRRGGPSKDSNELPVVIVTGATGFIGSLLLRELLMHRHALSIGGAIVIVRSKRGKSARERIDRLLSQPMFDFLDDTEKQSLLHVIEGDVSLPNCGLRNEVIKSLRQRSISHVFHCAAAVSFSQSLEEAALSNITSSLQLLQLTKSLRRVDAKFIYISTAFVHGGDTGSKSKPLPQETFSLYPYDPAELYKSMLGSQSYASAAMNELGFPNTYTFSKCICEHLLQANDDVNTIIIRPSIVGPSVQEPFEGWSGEKPSTIVAAASLYLMFPFNMWCFGKDLAPFVPVDVVCRFVISKSFGRQCKHGEPGDLDAFEDEKKENTSSDIHERPRSTIATVSWDASSPPKTTFSWVAYAYTVTHLGAVCGHVNRVIAYAGLLFSTRLFPWFNFNLDSFQRLHFMLVRKSLDAVLDVCALLPWKARIFRDLKALSPLIDLPMLFFPFANKSFYFESDFDVPLDFNGDRYMFSCAVAAHRFIKKIEKQRRRRSVRCNSNVREYSIDSSRSILIAGANHVKPVSDLWWALTQPKGSMIIRFGGWILTKIFRFTSVEIEVDIASFQSLSRALSSSSESDTLHAVIAPTHRSFYDFLIVSYICFSLPELGFDMPHIAAASDFESIPFIGWLARKSHAFFLNRSGSKNEHNLEEDIMKITKGNRGPVFIEAFIEGKRSRNGTFIKPKTGFLRCLAGTALEYIILPLTINYEGIPDQISLMNEANYGHREEMSLKRLLQWMYNVVAGRVLIGRVYVSASEAIPLRDGCITELAHTIQIRQQGRVAVSSYHIKATSLVLGLSEEVVIEALTELGCQRWPTLESELSIIHLPDNGDFLWAAMLHFCHVLGPYLAGSHPKWSSWISPNASNIDVKTCKHTAVDQLLSQLIHFFEAAENEVDKVLELLQSKGFDAPDERHIIQYLPIDGNVPMFLMQAVVKEKLVSANASYLKYSAEPAHRARGSKTSPIFQLTYDADAESFGSWGYQDSYFVLNVIPNGPKYVIMKGSRYSISGKPLFGLITFVEHELNVVIDPKGPTFPHCDDLSAIPESDLTSSDIGKIAALLGYEEGRISVAPSDRARRGTGHTQKDMYELRTGLIGFRVPDAVVWPQTDEEVEALVSAASENNWCIIPFGGGTNVTHSTHCPPRDIDPRPMISLDMKLMSRVLWVNEEDGLVHVQAGITGRELIQNMEKLGFTIGHEPDSYEFSTLGGWIATKASGMKQNRYGNIEDIVREVSVIGAKGRMSLIHAMEKVSIGRSSMGIDLKSIMLGSEGCMGVIVSAVLKIWPLADSRSHESVLLPDLDAGIRYVKDIMKMRGLKPASVRLLDNDQFRLGQVLKGGESSWIESIRGLATKRLGRTFGNLSEKSIVCATIAFEGTCAEVNLQKKCVRDLAHIHGGFLAGSKVGKAGYDLTFAIAYLRDFALSYNILGESFEAFVPWSKIHQLIGATKQQICTEHKIRALPGSPFVCCRITQLYDDGACVYFYFSMSMNGVVEPSKVFSCIERSARHEILINGGTLSHHHGLGKIRSEFVPGIYSAGYMDAIISMKAVIDPMNTFGARNGMFGRECTSC</sequence>
<feature type="compositionally biased region" description="Low complexity" evidence="11">
    <location>
        <begin position="68"/>
        <end position="80"/>
    </location>
</feature>
<feature type="binding site" evidence="8">
    <location>
        <position position="2177"/>
    </location>
    <ligand>
        <name>substrate</name>
    </ligand>
</feature>
<evidence type="ECO:0000256" key="2">
    <source>
        <dbReference type="ARBA" id="ARBA00008000"/>
    </source>
</evidence>
<dbReference type="Gene3D" id="3.30.300.330">
    <property type="match status" value="1"/>
</dbReference>
<feature type="compositionally biased region" description="Polar residues" evidence="11">
    <location>
        <begin position="85"/>
        <end position="95"/>
    </location>
</feature>
<dbReference type="InterPro" id="IPR015424">
    <property type="entry name" value="PyrdxlP-dep_Trfase"/>
</dbReference>
<organism evidence="14 15">
    <name type="scientific">Discostella pseudostelligera</name>
    <dbReference type="NCBI Taxonomy" id="259834"/>
    <lineage>
        <taxon>Eukaryota</taxon>
        <taxon>Sar</taxon>
        <taxon>Stramenopiles</taxon>
        <taxon>Ochrophyta</taxon>
        <taxon>Bacillariophyta</taxon>
        <taxon>Coscinodiscophyceae</taxon>
        <taxon>Thalassiosirophycidae</taxon>
        <taxon>Stephanodiscales</taxon>
        <taxon>Stephanodiscaceae</taxon>
        <taxon>Discostella</taxon>
    </lineage>
</organism>
<feature type="domain" description="FAD-binding PCMH-type" evidence="13">
    <location>
        <begin position="1856"/>
        <end position="2045"/>
    </location>
</feature>
<dbReference type="SMART" id="SM00563">
    <property type="entry name" value="PlsC"/>
    <property type="match status" value="1"/>
</dbReference>
<dbReference type="PANTHER" id="PTHR46568">
    <property type="entry name" value="ALKYLDIHYDROXYACETONEPHOSPHATE SYNTHASE, PEROXISOMAL"/>
    <property type="match status" value="1"/>
</dbReference>
<evidence type="ECO:0000259" key="13">
    <source>
        <dbReference type="PROSITE" id="PS51387"/>
    </source>
</evidence>
<feature type="region of interest" description="Disordered" evidence="11">
    <location>
        <begin position="65"/>
        <end position="95"/>
    </location>
</feature>
<evidence type="ECO:0000313" key="15">
    <source>
        <dbReference type="Proteomes" id="UP001530293"/>
    </source>
</evidence>
<evidence type="ECO:0000256" key="1">
    <source>
        <dbReference type="ARBA" id="ARBA00004670"/>
    </source>
</evidence>
<feature type="compositionally biased region" description="Low complexity" evidence="11">
    <location>
        <begin position="419"/>
        <end position="431"/>
    </location>
</feature>
<dbReference type="EC" id="2.5.1.26" evidence="3"/>
<proteinExistence type="inferred from homology"/>
<evidence type="ECO:0000256" key="11">
    <source>
        <dbReference type="SAM" id="MobiDB-lite"/>
    </source>
</evidence>
<evidence type="ECO:0000313" key="14">
    <source>
        <dbReference type="EMBL" id="KAL3756911.1"/>
    </source>
</evidence>
<dbReference type="Pfam" id="PF02913">
    <property type="entry name" value="FAD-oxidase_C"/>
    <property type="match status" value="1"/>
</dbReference>
<keyword evidence="12" id="KW-0812">Transmembrane</keyword>
<dbReference type="InterPro" id="IPR036291">
    <property type="entry name" value="NAD(P)-bd_dom_sf"/>
</dbReference>
<feature type="transmembrane region" description="Helical" evidence="12">
    <location>
        <begin position="785"/>
        <end position="802"/>
    </location>
</feature>
<dbReference type="Gene3D" id="3.30.70.3450">
    <property type="match status" value="1"/>
</dbReference>